<feature type="compositionally biased region" description="Basic and acidic residues" evidence="1">
    <location>
        <begin position="1085"/>
        <end position="1106"/>
    </location>
</feature>
<gene>
    <name evidence="3" type="ORF">B0H16DRAFT_1762636</name>
</gene>
<feature type="domain" description="ATPase dynein-related AAA" evidence="2">
    <location>
        <begin position="77"/>
        <end position="230"/>
    </location>
</feature>
<dbReference type="Pfam" id="PF07728">
    <property type="entry name" value="AAA_5"/>
    <property type="match status" value="2"/>
</dbReference>
<organism evidence="3 4">
    <name type="scientific">Mycena metata</name>
    <dbReference type="NCBI Taxonomy" id="1033252"/>
    <lineage>
        <taxon>Eukaryota</taxon>
        <taxon>Fungi</taxon>
        <taxon>Dikarya</taxon>
        <taxon>Basidiomycota</taxon>
        <taxon>Agaricomycotina</taxon>
        <taxon>Agaricomycetes</taxon>
        <taxon>Agaricomycetidae</taxon>
        <taxon>Agaricales</taxon>
        <taxon>Marasmiineae</taxon>
        <taxon>Mycenaceae</taxon>
        <taxon>Mycena</taxon>
    </lineage>
</organism>
<proteinExistence type="predicted"/>
<dbReference type="PANTHER" id="PTHR21610:SF9">
    <property type="entry name" value="VON WILLEBRAND FACTOR A DOMAIN-CONTAINING PROTEIN 8"/>
    <property type="match status" value="1"/>
</dbReference>
<dbReference type="InterPro" id="IPR039891">
    <property type="entry name" value="VWA8"/>
</dbReference>
<dbReference type="GO" id="GO:0016887">
    <property type="term" value="F:ATP hydrolysis activity"/>
    <property type="evidence" value="ECO:0007669"/>
    <property type="project" value="InterPro"/>
</dbReference>
<name>A0AAD7MXI1_9AGAR</name>
<protein>
    <submittedName>
        <fullName evidence="3">AAA domain-containing protein</fullName>
    </submittedName>
</protein>
<feature type="region of interest" description="Disordered" evidence="1">
    <location>
        <begin position="1085"/>
        <end position="1124"/>
    </location>
</feature>
<dbReference type="InterPro" id="IPR011704">
    <property type="entry name" value="ATPase_dyneun-rel_AAA"/>
</dbReference>
<keyword evidence="4" id="KW-1185">Reference proteome</keyword>
<dbReference type="GO" id="GO:0005737">
    <property type="term" value="C:cytoplasm"/>
    <property type="evidence" value="ECO:0007669"/>
    <property type="project" value="TreeGrafter"/>
</dbReference>
<dbReference type="SUPFAM" id="SSF52540">
    <property type="entry name" value="P-loop containing nucleoside triphosphate hydrolases"/>
    <property type="match status" value="2"/>
</dbReference>
<dbReference type="EMBL" id="JARKIB010000117">
    <property type="protein sequence ID" value="KAJ7737342.1"/>
    <property type="molecule type" value="Genomic_DNA"/>
</dbReference>
<dbReference type="Gene3D" id="3.40.50.300">
    <property type="entry name" value="P-loop containing nucleotide triphosphate hydrolases"/>
    <property type="match status" value="2"/>
</dbReference>
<evidence type="ECO:0000313" key="3">
    <source>
        <dbReference type="EMBL" id="KAJ7737342.1"/>
    </source>
</evidence>
<accession>A0AAD7MXI1</accession>
<feature type="domain" description="ATPase dynein-related AAA" evidence="2">
    <location>
        <begin position="816"/>
        <end position="946"/>
    </location>
</feature>
<evidence type="ECO:0000259" key="2">
    <source>
        <dbReference type="Pfam" id="PF07728"/>
    </source>
</evidence>
<sequence length="1443" mass="158303">MASTSKRRLAHILDSLASPVESVGTLTLGDITYEVPIANDPSRLPHSRSKDLLDVEDPVNLDNLHFMLQKYLLGQDIFLVSQPGPYARRLAMTFASIINSEYEIVALHRDIGETELKQGREIRSGGNLVYVDSPAVNAVKHGRLLILEGIEKAERGIMPVLNNLLENREMNLDDGTHIIHPHRYAQLDTSRDGSGNLFIPAHKNFRVIAIAAPVPPFPGHPLDPPFRSRFQARFVDPVAALLALCAPSPPGTALPDIETRLRELILATQYASEARDALSAVSKSALPPFPQTALQKLRALVTAFPPPDADALGPAELARLLLTLHPALIFAPLQAWAILSRQTEEAGLGPLGSPADADEGPGAGAGLLGYTLTALTRRTPTTALASFVHPQRGEVALTVPAGPAPLRPFPFPESSSSSQAGAMSNVNSKLFFAPSPRFVGLLTTLVQAHALGWDASLVPPAAPATASASTSTLVRVFGEVLGYGYHTAADAGGEEGGEGGMEAVHLYKELGGRELLMRRRILDGGATTWEPSAIVEAAWAGRLVHLSGLDVIGPTAGALARLVQDREVELWGGKRIVAEATRAELASSNDTLTLSHPSFRLIATASRSLPLKDWLSAEHANMFFPVLAQPMARAEETAILRAAGCPAGAVERMLDFAERYRASMSEDNVQKSRRLGTRSLVRIARRLGVSFQGGSKDAEGGAEGNLRALLSRTLLLEFLPAVERMNVEQLFDDVGIARGAPAHYPNPIVENDELVFPGPSTSGGASYATRVPLFNIAEDPQGVQSHVPYMDHFYDNSLQTELMRDFAVDLELLGEHVVLLGNQGVGKNKIVDRLCQLLGRPREYCQLHRDTTVNQLMFTTALENGVVKYTDSPLLRAIAFGRVIIIDEADKAPEHVVAIFRSLAGQGELTLSDGRRVRATRERPSDIVVHPSFRLVLLANRPGYPFLGNHFLQVLGETFSAHSVTNPDQESERTLLAQLAPEIDEQLILRLVGAFHDLRKGYDSGTLNYPYSLRELINLIKHMQAYPRDSLGDALRNVFDFDVYKPETIEQLAAILRHHGLSVPNLGLVAAREAAAKKIQDVKFEPKNTELGEPKEGEHDDKEHSGGNKWAGGTGGRDTAGMGGRGGYKRFYKGGDIKQVSDELKAQVPDHVREKAREMARQELQRRLEELDMSAGEAAGYGQLLTATQAHMVSLYDLLEHLAAKEEERVWVKRQTDGELDDSRLTEGLTGEATVYKRRGMEKPELGRPQIKPKRIRFVFDLSASMYRFQYDGRLQRSMETAVMLMETFDRLSRKEKYVWDMYAHSGDGPDIELVDALKPPTDMKDRWKVVEKMSMIPQYAFAGDYTVEAIEKGVKDVAAFDADDWFVIAITDANFGRYLIKPEDISRAMRRDPKVHTALICIGEGAEATWIPKSIPGRGYRVMNTADIPTVLRSILSTMIDR</sequence>
<dbReference type="SUPFAM" id="SSF53300">
    <property type="entry name" value="vWA-like"/>
    <property type="match status" value="1"/>
</dbReference>
<dbReference type="GO" id="GO:0005524">
    <property type="term" value="F:ATP binding"/>
    <property type="evidence" value="ECO:0007669"/>
    <property type="project" value="InterPro"/>
</dbReference>
<reference evidence="3" key="1">
    <citation type="submission" date="2023-03" db="EMBL/GenBank/DDBJ databases">
        <title>Massive genome expansion in bonnet fungi (Mycena s.s.) driven by repeated elements and novel gene families across ecological guilds.</title>
        <authorList>
            <consortium name="Lawrence Berkeley National Laboratory"/>
            <person name="Harder C.B."/>
            <person name="Miyauchi S."/>
            <person name="Viragh M."/>
            <person name="Kuo A."/>
            <person name="Thoen E."/>
            <person name="Andreopoulos B."/>
            <person name="Lu D."/>
            <person name="Skrede I."/>
            <person name="Drula E."/>
            <person name="Henrissat B."/>
            <person name="Morin E."/>
            <person name="Kohler A."/>
            <person name="Barry K."/>
            <person name="LaButti K."/>
            <person name="Morin E."/>
            <person name="Salamov A."/>
            <person name="Lipzen A."/>
            <person name="Mereny Z."/>
            <person name="Hegedus B."/>
            <person name="Baldrian P."/>
            <person name="Stursova M."/>
            <person name="Weitz H."/>
            <person name="Taylor A."/>
            <person name="Grigoriev I.V."/>
            <person name="Nagy L.G."/>
            <person name="Martin F."/>
            <person name="Kauserud H."/>
        </authorList>
    </citation>
    <scope>NUCLEOTIDE SEQUENCE</scope>
    <source>
        <strain evidence="3">CBHHK182m</strain>
    </source>
</reference>
<evidence type="ECO:0000313" key="4">
    <source>
        <dbReference type="Proteomes" id="UP001215598"/>
    </source>
</evidence>
<evidence type="ECO:0000256" key="1">
    <source>
        <dbReference type="SAM" id="MobiDB-lite"/>
    </source>
</evidence>
<comment type="caution">
    <text evidence="3">The sequence shown here is derived from an EMBL/GenBank/DDBJ whole genome shotgun (WGS) entry which is preliminary data.</text>
</comment>
<dbReference type="InterPro" id="IPR027417">
    <property type="entry name" value="P-loop_NTPase"/>
</dbReference>
<dbReference type="InterPro" id="IPR036465">
    <property type="entry name" value="vWFA_dom_sf"/>
</dbReference>
<dbReference type="Proteomes" id="UP001215598">
    <property type="component" value="Unassembled WGS sequence"/>
</dbReference>
<dbReference type="PANTHER" id="PTHR21610">
    <property type="entry name" value="VON WILLEBRAND FACTOR A DOMAIN-CONTAINING PROTEIN 8"/>
    <property type="match status" value="1"/>
</dbReference>
<feature type="compositionally biased region" description="Gly residues" evidence="1">
    <location>
        <begin position="1109"/>
        <end position="1124"/>
    </location>
</feature>